<accession>A0ABW7XD66</accession>
<name>A0ABW7XD66_9MICO</name>
<evidence type="ECO:0008006" key="4">
    <source>
        <dbReference type="Google" id="ProtNLM"/>
    </source>
</evidence>
<reference evidence="2 3" key="1">
    <citation type="submission" date="2024-10" db="EMBL/GenBank/DDBJ databases">
        <title>The Natural Products Discovery Center: Release of the First 8490 Sequenced Strains for Exploring Actinobacteria Biosynthetic Diversity.</title>
        <authorList>
            <person name="Kalkreuter E."/>
            <person name="Kautsar S.A."/>
            <person name="Yang D."/>
            <person name="Bader C.D."/>
            <person name="Teijaro C.N."/>
            <person name="Fluegel L."/>
            <person name="Davis C.M."/>
            <person name="Simpson J.R."/>
            <person name="Lauterbach L."/>
            <person name="Steele A.D."/>
            <person name="Gui C."/>
            <person name="Meng S."/>
            <person name="Li G."/>
            <person name="Viehrig K."/>
            <person name="Ye F."/>
            <person name="Su P."/>
            <person name="Kiefer A.F."/>
            <person name="Nichols A."/>
            <person name="Cepeda A.J."/>
            <person name="Yan W."/>
            <person name="Fan B."/>
            <person name="Jiang Y."/>
            <person name="Adhikari A."/>
            <person name="Zheng C.-J."/>
            <person name="Schuster L."/>
            <person name="Cowan T.M."/>
            <person name="Smanski M.J."/>
            <person name="Chevrette M.G."/>
            <person name="De Carvalho L.P.S."/>
            <person name="Shen B."/>
        </authorList>
    </citation>
    <scope>NUCLEOTIDE SEQUENCE [LARGE SCALE GENOMIC DNA]</scope>
    <source>
        <strain evidence="2 3">NPDC019481</strain>
    </source>
</reference>
<evidence type="ECO:0000313" key="3">
    <source>
        <dbReference type="Proteomes" id="UP001611580"/>
    </source>
</evidence>
<dbReference type="EMBL" id="JBIRYI010000001">
    <property type="protein sequence ID" value="MFI2485422.1"/>
    <property type="molecule type" value="Genomic_DNA"/>
</dbReference>
<organism evidence="2 3">
    <name type="scientific">Promicromonospora kroppenstedtii</name>
    <dbReference type="NCBI Taxonomy" id="440482"/>
    <lineage>
        <taxon>Bacteria</taxon>
        <taxon>Bacillati</taxon>
        <taxon>Actinomycetota</taxon>
        <taxon>Actinomycetes</taxon>
        <taxon>Micrococcales</taxon>
        <taxon>Promicromonosporaceae</taxon>
        <taxon>Promicromonospora</taxon>
    </lineage>
</organism>
<dbReference type="RefSeq" id="WP_397400506.1">
    <property type="nucleotide sequence ID" value="NZ_JBIRYI010000001.1"/>
</dbReference>
<evidence type="ECO:0000313" key="2">
    <source>
        <dbReference type="EMBL" id="MFI2485422.1"/>
    </source>
</evidence>
<sequence length="129" mass="13120">MQIRKMIAMIGTSAALIVGMGVTGAQAASVDYRGSQATNTGSATNYIHSKDTACNGLFTSAWGKSVSTQHGDVTGSTVNKNGCGTSTSNAVTTSPRNITHIRSCEAQGGVLPMSCSAYKSTGLPAIDAE</sequence>
<protein>
    <recommendedName>
        <fullName evidence="4">Secreted protein</fullName>
    </recommendedName>
</protein>
<dbReference type="Proteomes" id="UP001611580">
    <property type="component" value="Unassembled WGS sequence"/>
</dbReference>
<comment type="caution">
    <text evidence="2">The sequence shown here is derived from an EMBL/GenBank/DDBJ whole genome shotgun (WGS) entry which is preliminary data.</text>
</comment>
<feature type="chain" id="PRO_5047110216" description="Secreted protein" evidence="1">
    <location>
        <begin position="28"/>
        <end position="129"/>
    </location>
</feature>
<feature type="signal peptide" evidence="1">
    <location>
        <begin position="1"/>
        <end position="27"/>
    </location>
</feature>
<proteinExistence type="predicted"/>
<keyword evidence="3" id="KW-1185">Reference proteome</keyword>
<keyword evidence="1" id="KW-0732">Signal</keyword>
<gene>
    <name evidence="2" type="ORF">ACH47X_00865</name>
</gene>
<evidence type="ECO:0000256" key="1">
    <source>
        <dbReference type="SAM" id="SignalP"/>
    </source>
</evidence>